<accession>A0ABP3QB32</accession>
<keyword evidence="5" id="KW-1185">Reference proteome</keyword>
<dbReference type="PANTHER" id="PTHR43861:SF1">
    <property type="entry name" value="TRANS-ACONITATE 2-METHYLTRANSFERASE"/>
    <property type="match status" value="1"/>
</dbReference>
<dbReference type="Proteomes" id="UP001500668">
    <property type="component" value="Unassembled WGS sequence"/>
</dbReference>
<dbReference type="Gene3D" id="3.40.50.150">
    <property type="entry name" value="Vaccinia Virus protein VP39"/>
    <property type="match status" value="1"/>
</dbReference>
<dbReference type="InterPro" id="IPR029063">
    <property type="entry name" value="SAM-dependent_MTases_sf"/>
</dbReference>
<organism evidence="4 5">
    <name type="scientific">Streptomyces crystallinus</name>
    <dbReference type="NCBI Taxonomy" id="68191"/>
    <lineage>
        <taxon>Bacteria</taxon>
        <taxon>Bacillati</taxon>
        <taxon>Actinomycetota</taxon>
        <taxon>Actinomycetes</taxon>
        <taxon>Kitasatosporales</taxon>
        <taxon>Streptomycetaceae</taxon>
        <taxon>Streptomyces</taxon>
    </lineage>
</organism>
<dbReference type="RefSeq" id="WP_344071546.1">
    <property type="nucleotide sequence ID" value="NZ_BAAACA010000009.1"/>
</dbReference>
<dbReference type="CDD" id="cd02440">
    <property type="entry name" value="AdoMet_MTases"/>
    <property type="match status" value="1"/>
</dbReference>
<evidence type="ECO:0000259" key="3">
    <source>
        <dbReference type="Pfam" id="PF13649"/>
    </source>
</evidence>
<sequence length="271" mass="29569">MAFIQGYEFDAMSRRPLYGDVTQRLVDLCACAPGSVVADVGCGSGLATELLLERFPQLGSVVGIDPSDHELALAKERLGHHPRARFVTGRAQDVGAVVGPVDAVVLSNVMHQIPRAERHSVLRGCHDLLAPGGRLALNTLFYEGAVLPESRRFYAAWLHATRTWLRGRGGDLVLEREAPVALETLTPGDHEALMAEAGFADVRSEEDVYAWTLEDWQALCGYSIFVEGATGLTDVDLGSRALTAALHTVFRDLGLSSVPRRWLFVHGTRQR</sequence>
<name>A0ABP3QB32_9ACTN</name>
<keyword evidence="1" id="KW-0489">Methyltransferase</keyword>
<evidence type="ECO:0000256" key="1">
    <source>
        <dbReference type="ARBA" id="ARBA00022603"/>
    </source>
</evidence>
<dbReference type="EMBL" id="BAAACA010000009">
    <property type="protein sequence ID" value="GAA0587286.1"/>
    <property type="molecule type" value="Genomic_DNA"/>
</dbReference>
<dbReference type="Pfam" id="PF13649">
    <property type="entry name" value="Methyltransf_25"/>
    <property type="match status" value="1"/>
</dbReference>
<dbReference type="SUPFAM" id="SSF53335">
    <property type="entry name" value="S-adenosyl-L-methionine-dependent methyltransferases"/>
    <property type="match status" value="1"/>
</dbReference>
<keyword evidence="2" id="KW-0808">Transferase</keyword>
<dbReference type="PANTHER" id="PTHR43861">
    <property type="entry name" value="TRANS-ACONITATE 2-METHYLTRANSFERASE-RELATED"/>
    <property type="match status" value="1"/>
</dbReference>
<dbReference type="InterPro" id="IPR041698">
    <property type="entry name" value="Methyltransf_25"/>
</dbReference>
<reference evidence="5" key="1">
    <citation type="journal article" date="2019" name="Int. J. Syst. Evol. Microbiol.">
        <title>The Global Catalogue of Microorganisms (GCM) 10K type strain sequencing project: providing services to taxonomists for standard genome sequencing and annotation.</title>
        <authorList>
            <consortium name="The Broad Institute Genomics Platform"/>
            <consortium name="The Broad Institute Genome Sequencing Center for Infectious Disease"/>
            <person name="Wu L."/>
            <person name="Ma J."/>
        </authorList>
    </citation>
    <scope>NUCLEOTIDE SEQUENCE [LARGE SCALE GENOMIC DNA]</scope>
    <source>
        <strain evidence="5">JCM 5067</strain>
    </source>
</reference>
<proteinExistence type="predicted"/>
<evidence type="ECO:0000256" key="2">
    <source>
        <dbReference type="ARBA" id="ARBA00022679"/>
    </source>
</evidence>
<comment type="caution">
    <text evidence="4">The sequence shown here is derived from an EMBL/GenBank/DDBJ whole genome shotgun (WGS) entry which is preliminary data.</text>
</comment>
<protein>
    <recommendedName>
        <fullName evidence="3">Methyltransferase domain-containing protein</fullName>
    </recommendedName>
</protein>
<evidence type="ECO:0000313" key="4">
    <source>
        <dbReference type="EMBL" id="GAA0587286.1"/>
    </source>
</evidence>
<evidence type="ECO:0000313" key="5">
    <source>
        <dbReference type="Proteomes" id="UP001500668"/>
    </source>
</evidence>
<feature type="domain" description="Methyltransferase" evidence="3">
    <location>
        <begin position="37"/>
        <end position="133"/>
    </location>
</feature>
<gene>
    <name evidence="4" type="ORF">GCM10010394_15460</name>
</gene>